<evidence type="ECO:0000313" key="5">
    <source>
        <dbReference type="Proteomes" id="UP000199820"/>
    </source>
</evidence>
<dbReference type="Proteomes" id="UP000199820">
    <property type="component" value="Unassembled WGS sequence"/>
</dbReference>
<dbReference type="EMBL" id="FOIL01000017">
    <property type="protein sequence ID" value="SET41512.1"/>
    <property type="molecule type" value="Genomic_DNA"/>
</dbReference>
<evidence type="ECO:0000256" key="2">
    <source>
        <dbReference type="PROSITE-ProRule" id="PRU00591"/>
    </source>
</evidence>
<dbReference type="Pfam" id="PF19127">
    <property type="entry name" value="Choline_bind_3"/>
    <property type="match status" value="1"/>
</dbReference>
<accession>A0A1I0E8H1</accession>
<evidence type="ECO:0000313" key="4">
    <source>
        <dbReference type="EMBL" id="SET41512.1"/>
    </source>
</evidence>
<proteinExistence type="predicted"/>
<feature type="repeat" description="Cell wall-binding" evidence="2">
    <location>
        <begin position="153"/>
        <end position="172"/>
    </location>
</feature>
<feature type="compositionally biased region" description="Basic residues" evidence="3">
    <location>
        <begin position="23"/>
        <end position="33"/>
    </location>
</feature>
<keyword evidence="1" id="KW-0677">Repeat</keyword>
<reference evidence="4 5" key="1">
    <citation type="submission" date="2016-10" db="EMBL/GenBank/DDBJ databases">
        <authorList>
            <person name="de Groot N.N."/>
        </authorList>
    </citation>
    <scope>NUCLEOTIDE SEQUENCE [LARGE SCALE GENOMIC DNA]</scope>
    <source>
        <strain evidence="4 5">KH1P1</strain>
    </source>
</reference>
<dbReference type="AlphaFoldDB" id="A0A1I0E8H1"/>
<feature type="region of interest" description="Disordered" evidence="3">
    <location>
        <begin position="56"/>
        <end position="90"/>
    </location>
</feature>
<gene>
    <name evidence="4" type="ORF">SAMN04487771_101722</name>
</gene>
<name>A0A1I0E8H1_9FIRM</name>
<feature type="compositionally biased region" description="Basic and acidic residues" evidence="3">
    <location>
        <begin position="1"/>
        <end position="22"/>
    </location>
</feature>
<dbReference type="PROSITE" id="PS51170">
    <property type="entry name" value="CW"/>
    <property type="match status" value="3"/>
</dbReference>
<dbReference type="RefSeq" id="WP_074649326.1">
    <property type="nucleotide sequence ID" value="NZ_FOIL01000017.1"/>
</dbReference>
<evidence type="ECO:0000256" key="1">
    <source>
        <dbReference type="ARBA" id="ARBA00022737"/>
    </source>
</evidence>
<keyword evidence="5" id="KW-1185">Reference proteome</keyword>
<evidence type="ECO:0000256" key="3">
    <source>
        <dbReference type="SAM" id="MobiDB-lite"/>
    </source>
</evidence>
<dbReference type="InterPro" id="IPR018337">
    <property type="entry name" value="Cell_wall/Cho-bd_repeat"/>
</dbReference>
<sequence length="394" mass="45151">MGMKRDSGHEKRQGKKITELSVRRGRKEKMKKTKMFQKTIVAMTLMTIAFGSGCGSDHSAEKNVHETMSETHYESENEEKKETEKPTEEQHFRTFWEESDGKHYYNENGVSVTGWYQADGTNWYFFDKEGVMKTGLINDGGKTYYSDNQGRMLTGWQEIHGKKYYFGNDGSMMKRSWIEDTYYVGDDGEMMVSGKTPDGKKVGKDGKKIDESWKDVIINFIQNIEEETAGADLQFFRGLCDVNGDGIPEIFMHYGQADNLIAVNGDKMDGIVESRCWIGITNNGIIEVHSEFGHPNEDDSDRAIIGFTWYKIKSGEGFQKIGDATDLITTYYDGREEEYEVTVNGKPSDEEGFWKERKRITGLDKDEDANDIPLWTYDNIDKEGLIEVIRNWGD</sequence>
<feature type="region of interest" description="Disordered" evidence="3">
    <location>
        <begin position="1"/>
        <end position="33"/>
    </location>
</feature>
<feature type="repeat" description="Cell wall-binding" evidence="2">
    <location>
        <begin position="133"/>
        <end position="152"/>
    </location>
</feature>
<dbReference type="Pfam" id="PF01473">
    <property type="entry name" value="Choline_bind_1"/>
    <property type="match status" value="1"/>
</dbReference>
<dbReference type="SUPFAM" id="SSF69360">
    <property type="entry name" value="Cell wall binding repeat"/>
    <property type="match status" value="1"/>
</dbReference>
<dbReference type="OrthoDB" id="2235460at2"/>
<organism evidence="4 5">
    <name type="scientific">[Clostridium] aminophilum</name>
    <dbReference type="NCBI Taxonomy" id="1526"/>
    <lineage>
        <taxon>Bacteria</taxon>
        <taxon>Bacillati</taxon>
        <taxon>Bacillota</taxon>
        <taxon>Clostridia</taxon>
        <taxon>Lachnospirales</taxon>
        <taxon>Lachnospiraceae</taxon>
    </lineage>
</organism>
<feature type="compositionally biased region" description="Basic and acidic residues" evidence="3">
    <location>
        <begin position="58"/>
        <end position="90"/>
    </location>
</feature>
<protein>
    <submittedName>
        <fullName evidence="4">Glucan-binding repeat-containing protein</fullName>
    </submittedName>
</protein>
<feature type="repeat" description="Cell wall-binding" evidence="2">
    <location>
        <begin position="112"/>
        <end position="132"/>
    </location>
</feature>
<dbReference type="Gene3D" id="2.10.270.10">
    <property type="entry name" value="Cholin Binding"/>
    <property type="match status" value="1"/>
</dbReference>